<dbReference type="GO" id="GO:0008422">
    <property type="term" value="F:beta-glucosidase activity"/>
    <property type="evidence" value="ECO:0007669"/>
    <property type="project" value="TreeGrafter"/>
</dbReference>
<reference evidence="7 8" key="1">
    <citation type="submission" date="2018-12" db="EMBL/GenBank/DDBJ databases">
        <title>A novel vanA-carrying plasmid in a clinical isolate of Enterococcus avium.</title>
        <authorList>
            <person name="Bernasconi O.J."/>
            <person name="Luzzaro F."/>
            <person name="Endimiani A."/>
        </authorList>
    </citation>
    <scope>NUCLEOTIDE SEQUENCE [LARGE SCALE GENOMIC DNA]</scope>
    <source>
        <strain evidence="7 8">LC0559/18</strain>
    </source>
</reference>
<dbReference type="InterPro" id="IPR018120">
    <property type="entry name" value="Glyco_hydro_1_AS"/>
</dbReference>
<keyword evidence="3 6" id="KW-0326">Glycosidase</keyword>
<name>A0A437UHW3_ENTAV</name>
<evidence type="ECO:0000313" key="8">
    <source>
        <dbReference type="Proteomes" id="UP000288388"/>
    </source>
</evidence>
<protein>
    <submittedName>
        <fullName evidence="7">Glycoside hydrolase family 1 protein</fullName>
    </submittedName>
</protein>
<organism evidence="7 8">
    <name type="scientific">Enterococcus avium</name>
    <name type="common">Streptococcus avium</name>
    <dbReference type="NCBI Taxonomy" id="33945"/>
    <lineage>
        <taxon>Bacteria</taxon>
        <taxon>Bacillati</taxon>
        <taxon>Bacillota</taxon>
        <taxon>Bacilli</taxon>
        <taxon>Lactobacillales</taxon>
        <taxon>Enterococcaceae</taxon>
        <taxon>Enterococcus</taxon>
    </lineage>
</organism>
<dbReference type="FunFam" id="3.20.20.80:FF:000004">
    <property type="entry name" value="Beta-glucosidase 6-phospho-beta-glucosidase"/>
    <property type="match status" value="1"/>
</dbReference>
<evidence type="ECO:0000256" key="6">
    <source>
        <dbReference type="RuleBase" id="RU004468"/>
    </source>
</evidence>
<dbReference type="PANTHER" id="PTHR10353">
    <property type="entry name" value="GLYCOSYL HYDROLASE"/>
    <property type="match status" value="1"/>
</dbReference>
<proteinExistence type="inferred from homology"/>
<evidence type="ECO:0000256" key="4">
    <source>
        <dbReference type="PROSITE-ProRule" id="PRU10055"/>
    </source>
</evidence>
<evidence type="ECO:0000256" key="5">
    <source>
        <dbReference type="RuleBase" id="RU003690"/>
    </source>
</evidence>
<feature type="active site" description="Nucleophile" evidence="4">
    <location>
        <position position="379"/>
    </location>
</feature>
<dbReference type="EMBL" id="RYZS01000002">
    <property type="protein sequence ID" value="RVU93222.1"/>
    <property type="molecule type" value="Genomic_DNA"/>
</dbReference>
<comment type="similarity">
    <text evidence="1 5">Belongs to the glycosyl hydrolase 1 family.</text>
</comment>
<dbReference type="InterPro" id="IPR017853">
    <property type="entry name" value="GH"/>
</dbReference>
<dbReference type="RefSeq" id="WP_127979866.1">
    <property type="nucleotide sequence ID" value="NZ_JBPFMR010000144.1"/>
</dbReference>
<dbReference type="PANTHER" id="PTHR10353:SF296">
    <property type="entry name" value="6-PHOSPHO-BETA-GLUCOSIDASE"/>
    <property type="match status" value="1"/>
</dbReference>
<dbReference type="PROSITE" id="PS00653">
    <property type="entry name" value="GLYCOSYL_HYDROL_F1_2"/>
    <property type="match status" value="1"/>
</dbReference>
<dbReference type="GO" id="GO:0005829">
    <property type="term" value="C:cytosol"/>
    <property type="evidence" value="ECO:0007669"/>
    <property type="project" value="TreeGrafter"/>
</dbReference>
<evidence type="ECO:0000256" key="3">
    <source>
        <dbReference type="ARBA" id="ARBA00023295"/>
    </source>
</evidence>
<dbReference type="Gene3D" id="3.20.20.80">
    <property type="entry name" value="Glycosidases"/>
    <property type="match status" value="1"/>
</dbReference>
<accession>A0A437UHW3</accession>
<dbReference type="SUPFAM" id="SSF51445">
    <property type="entry name" value="(Trans)glycosidases"/>
    <property type="match status" value="1"/>
</dbReference>
<dbReference type="InterPro" id="IPR033132">
    <property type="entry name" value="GH_1_N_CS"/>
</dbReference>
<dbReference type="PRINTS" id="PR00131">
    <property type="entry name" value="GLHYDRLASE1"/>
</dbReference>
<keyword evidence="2 6" id="KW-0378">Hydrolase</keyword>
<dbReference type="AlphaFoldDB" id="A0A437UHW3"/>
<evidence type="ECO:0000313" key="7">
    <source>
        <dbReference type="EMBL" id="RVU93222.1"/>
    </source>
</evidence>
<dbReference type="InterPro" id="IPR001360">
    <property type="entry name" value="Glyco_hydro_1"/>
</dbReference>
<evidence type="ECO:0000256" key="2">
    <source>
        <dbReference type="ARBA" id="ARBA00022801"/>
    </source>
</evidence>
<gene>
    <name evidence="7" type="ORF">EK398_22620</name>
</gene>
<dbReference type="GO" id="GO:0016052">
    <property type="term" value="P:carbohydrate catabolic process"/>
    <property type="evidence" value="ECO:0007669"/>
    <property type="project" value="TreeGrafter"/>
</dbReference>
<comment type="caution">
    <text evidence="7">The sequence shown here is derived from an EMBL/GenBank/DDBJ whole genome shotgun (WGS) entry which is preliminary data.</text>
</comment>
<evidence type="ECO:0000256" key="1">
    <source>
        <dbReference type="ARBA" id="ARBA00010838"/>
    </source>
</evidence>
<dbReference type="Pfam" id="PF00232">
    <property type="entry name" value="Glyco_hydro_1"/>
    <property type="match status" value="1"/>
</dbReference>
<dbReference type="Proteomes" id="UP000288388">
    <property type="component" value="Unassembled WGS sequence"/>
</dbReference>
<dbReference type="PROSITE" id="PS00572">
    <property type="entry name" value="GLYCOSYL_HYDROL_F1_1"/>
    <property type="match status" value="1"/>
</dbReference>
<sequence length="446" mass="51814">MYKFPKKFLWGGATSANQSEGAWNVNGKGVSTPDMVTAGTKEKPRRFYKELKPEEYYPSHDAIDMYNRYFEDIELFAEMGFKSYRMSIAWTRIFPKGFETTPNQEGLDFYREIFKSLKRKKIEPIVTLSHYEMPYELALLGNGWQDRRCIDCFERYAKVVMEEFSDLVTYWMTFNEINCLANVFGGYLAGGILPPDGPEMQITENHERKNARFNGLHNQFVASARAVINGKKINPNFQIGCMISALCSYPYTCNPEDMIKNQQTFQINNWLCGDVQIRGHYPHFAKRYFKENDISIHWTQKDLKEISEGTVDYLAFSYYMSNCISSDETVGKSLGNIMTGIPNPYVKQSAWGWPVDARGLRYYMNEAYGRYEIPMFIVENGIGAKDKLESDKTIHDPYRIDYLKEHLLQVYEAIEDGIPVIGYTMWGCIDLIWNGNTFFDKNYKVL</sequence>